<feature type="compositionally biased region" description="Low complexity" evidence="5">
    <location>
        <begin position="522"/>
        <end position="536"/>
    </location>
</feature>
<proteinExistence type="predicted"/>
<feature type="domain" description="RING-type" evidence="7">
    <location>
        <begin position="452"/>
        <end position="493"/>
    </location>
</feature>
<dbReference type="AlphaFoldDB" id="A0A9P6T8C6"/>
<dbReference type="GO" id="GO:0008270">
    <property type="term" value="F:zinc ion binding"/>
    <property type="evidence" value="ECO:0007669"/>
    <property type="project" value="UniProtKB-KW"/>
</dbReference>
<dbReference type="Pfam" id="PF13639">
    <property type="entry name" value="zf-RING_2"/>
    <property type="match status" value="1"/>
</dbReference>
<evidence type="ECO:0000256" key="4">
    <source>
        <dbReference type="PROSITE-ProRule" id="PRU00175"/>
    </source>
</evidence>
<protein>
    <recommendedName>
        <fullName evidence="7">RING-type domain-containing protein</fullName>
    </recommendedName>
</protein>
<keyword evidence="1" id="KW-0479">Metal-binding</keyword>
<evidence type="ECO:0000313" key="8">
    <source>
        <dbReference type="EMBL" id="KAG0142450.1"/>
    </source>
</evidence>
<reference evidence="8" key="1">
    <citation type="submission" date="2013-11" db="EMBL/GenBank/DDBJ databases">
        <title>Genome sequence of the fusiform rust pathogen reveals effectors for host alternation and coevolution with pine.</title>
        <authorList>
            <consortium name="DOE Joint Genome Institute"/>
            <person name="Smith K."/>
            <person name="Pendleton A."/>
            <person name="Kubisiak T."/>
            <person name="Anderson C."/>
            <person name="Salamov A."/>
            <person name="Aerts A."/>
            <person name="Riley R."/>
            <person name="Clum A."/>
            <person name="Lindquist E."/>
            <person name="Ence D."/>
            <person name="Campbell M."/>
            <person name="Kronenberg Z."/>
            <person name="Feau N."/>
            <person name="Dhillon B."/>
            <person name="Hamelin R."/>
            <person name="Burleigh J."/>
            <person name="Smith J."/>
            <person name="Yandell M."/>
            <person name="Nelson C."/>
            <person name="Grigoriev I."/>
            <person name="Davis J."/>
        </authorList>
    </citation>
    <scope>NUCLEOTIDE SEQUENCE</scope>
    <source>
        <strain evidence="8">G11</strain>
    </source>
</reference>
<feature type="chain" id="PRO_5040129173" description="RING-type domain-containing protein" evidence="6">
    <location>
        <begin position="16"/>
        <end position="536"/>
    </location>
</feature>
<feature type="signal peptide" evidence="6">
    <location>
        <begin position="1"/>
        <end position="15"/>
    </location>
</feature>
<keyword evidence="3" id="KW-0862">Zinc</keyword>
<accession>A0A9P6T8C6</accession>
<evidence type="ECO:0000256" key="6">
    <source>
        <dbReference type="SAM" id="SignalP"/>
    </source>
</evidence>
<gene>
    <name evidence="8" type="ORF">CROQUDRAFT_682086</name>
</gene>
<dbReference type="SMART" id="SM00184">
    <property type="entry name" value="RING"/>
    <property type="match status" value="1"/>
</dbReference>
<keyword evidence="6" id="KW-0732">Signal</keyword>
<evidence type="ECO:0000313" key="9">
    <source>
        <dbReference type="Proteomes" id="UP000886653"/>
    </source>
</evidence>
<evidence type="ECO:0000256" key="5">
    <source>
        <dbReference type="SAM" id="MobiDB-lite"/>
    </source>
</evidence>
<evidence type="ECO:0000256" key="3">
    <source>
        <dbReference type="ARBA" id="ARBA00022833"/>
    </source>
</evidence>
<dbReference type="InterPro" id="IPR001841">
    <property type="entry name" value="Znf_RING"/>
</dbReference>
<keyword evidence="2 4" id="KW-0863">Zinc-finger</keyword>
<dbReference type="PROSITE" id="PS50089">
    <property type="entry name" value="ZF_RING_2"/>
    <property type="match status" value="1"/>
</dbReference>
<dbReference type="InterPro" id="IPR013083">
    <property type="entry name" value="Znf_RING/FYVE/PHD"/>
</dbReference>
<dbReference type="Gene3D" id="3.30.40.10">
    <property type="entry name" value="Zinc/RING finger domain, C3HC4 (zinc finger)"/>
    <property type="match status" value="1"/>
</dbReference>
<evidence type="ECO:0000256" key="2">
    <source>
        <dbReference type="ARBA" id="ARBA00022771"/>
    </source>
</evidence>
<dbReference type="PROSITE" id="PS00518">
    <property type="entry name" value="ZF_RING_1"/>
    <property type="match status" value="1"/>
</dbReference>
<feature type="region of interest" description="Disordered" evidence="5">
    <location>
        <begin position="515"/>
        <end position="536"/>
    </location>
</feature>
<dbReference type="Proteomes" id="UP000886653">
    <property type="component" value="Unassembled WGS sequence"/>
</dbReference>
<sequence length="536" mass="61379">MTQLLLLLSLVICKAFPILCVLLLRKPPNTEESLEVIPFGKQVFRPFKTESQHTNSRWEFGEKKKKGLEIKQGKGEKFEDYKKLAGIIIKNKKHSDRLIELSEAIQNLSLKCNKKWNGKFKKAIFSKGSIFERTINIALETLQKEDLTIWERLYALGTLKMLQEFLPYGELTPIGIDMKAGSMCRGTLELFLTEKVHIWPLVKSSWYGHKKEEGYDETSLWEILKRADALLKLKRFVNQSSSPTSTTFLMKLHDDLLKAHSPIQETDVEKLLSTFHQHMENLLDMDIGFSATLVILKHLNLYKPSSRNQIQKAILQHSTLSDAFRRRMIEDEVDNFLSSRTMDPFYAKLLIPFNVMSTVRLLDFEQAVSALVAEENVIRDSKSNRYGLSALSAKEFSEQKKFLIQTLNQASPLVEGALVYEKWTPPKIADIKSLTGTSDKIEEDLEIENDSCPVCFDPFSEGQRLIQFECKHIFCENCAIALEQAFKECPTCRGDLPKPISICQCKFWPHVEKFNSKDSSESETGFSSSNPSPEKK</sequence>
<name>A0A9P6T8C6_9BASI</name>
<organism evidence="8 9">
    <name type="scientific">Cronartium quercuum f. sp. fusiforme G11</name>
    <dbReference type="NCBI Taxonomy" id="708437"/>
    <lineage>
        <taxon>Eukaryota</taxon>
        <taxon>Fungi</taxon>
        <taxon>Dikarya</taxon>
        <taxon>Basidiomycota</taxon>
        <taxon>Pucciniomycotina</taxon>
        <taxon>Pucciniomycetes</taxon>
        <taxon>Pucciniales</taxon>
        <taxon>Coleosporiaceae</taxon>
        <taxon>Cronartium</taxon>
    </lineage>
</organism>
<dbReference type="SUPFAM" id="SSF57850">
    <property type="entry name" value="RING/U-box"/>
    <property type="match status" value="1"/>
</dbReference>
<evidence type="ECO:0000259" key="7">
    <source>
        <dbReference type="PROSITE" id="PS50089"/>
    </source>
</evidence>
<dbReference type="EMBL" id="MU167348">
    <property type="protein sequence ID" value="KAG0142450.1"/>
    <property type="molecule type" value="Genomic_DNA"/>
</dbReference>
<dbReference type="InterPro" id="IPR017907">
    <property type="entry name" value="Znf_RING_CS"/>
</dbReference>
<evidence type="ECO:0000256" key="1">
    <source>
        <dbReference type="ARBA" id="ARBA00022723"/>
    </source>
</evidence>
<dbReference type="OrthoDB" id="8062037at2759"/>
<keyword evidence="9" id="KW-1185">Reference proteome</keyword>
<comment type="caution">
    <text evidence="8">The sequence shown here is derived from an EMBL/GenBank/DDBJ whole genome shotgun (WGS) entry which is preliminary data.</text>
</comment>